<dbReference type="EMBL" id="BNBT01000137">
    <property type="protein sequence ID" value="GHE84997.1"/>
    <property type="molecule type" value="Genomic_DNA"/>
</dbReference>
<evidence type="ECO:0000313" key="2">
    <source>
        <dbReference type="EMBL" id="GHE84997.1"/>
    </source>
</evidence>
<reference evidence="2" key="1">
    <citation type="journal article" date="2014" name="Int. J. Syst. Evol. Microbiol.">
        <title>Complete genome sequence of Corynebacterium casei LMG S-19264T (=DSM 44701T), isolated from a smear-ripened cheese.</title>
        <authorList>
            <consortium name="US DOE Joint Genome Institute (JGI-PGF)"/>
            <person name="Walter F."/>
            <person name="Albersmeier A."/>
            <person name="Kalinowski J."/>
            <person name="Ruckert C."/>
        </authorList>
    </citation>
    <scope>NUCLEOTIDE SEQUENCE</scope>
    <source>
        <strain evidence="2">JCM 4784</strain>
    </source>
</reference>
<keyword evidence="3" id="KW-1185">Reference proteome</keyword>
<gene>
    <name evidence="2" type="ORF">GCM10018785_61100</name>
</gene>
<evidence type="ECO:0000256" key="1">
    <source>
        <dbReference type="SAM" id="MobiDB-lite"/>
    </source>
</evidence>
<organism evidence="2 3">
    <name type="scientific">Streptomyces longispororuber</name>
    <dbReference type="NCBI Taxonomy" id="68230"/>
    <lineage>
        <taxon>Bacteria</taxon>
        <taxon>Bacillati</taxon>
        <taxon>Actinomycetota</taxon>
        <taxon>Actinomycetes</taxon>
        <taxon>Kitasatosporales</taxon>
        <taxon>Streptomycetaceae</taxon>
        <taxon>Streptomyces</taxon>
    </lineage>
</organism>
<proteinExistence type="predicted"/>
<feature type="compositionally biased region" description="Basic and acidic residues" evidence="1">
    <location>
        <begin position="55"/>
        <end position="65"/>
    </location>
</feature>
<evidence type="ECO:0000313" key="3">
    <source>
        <dbReference type="Proteomes" id="UP000608024"/>
    </source>
</evidence>
<feature type="region of interest" description="Disordered" evidence="1">
    <location>
        <begin position="40"/>
        <end position="104"/>
    </location>
</feature>
<comment type="caution">
    <text evidence="2">The sequence shown here is derived from an EMBL/GenBank/DDBJ whole genome shotgun (WGS) entry which is preliminary data.</text>
</comment>
<feature type="region of interest" description="Disordered" evidence="1">
    <location>
        <begin position="1"/>
        <end position="25"/>
    </location>
</feature>
<sequence length="104" mass="11136">MGSEEGRFASRSQDGHTCPSCGRPVATAVKRRKVLGAYVPVWGPAPCHNPACDARATEEPEEVRVRRARRSRRRGAHQKGRPPTAGPAPADTKSVTDVQPDPGA</sequence>
<protein>
    <submittedName>
        <fullName evidence="2">Uncharacterized protein</fullName>
    </submittedName>
</protein>
<name>A0A919A3V1_9ACTN</name>
<reference evidence="2" key="2">
    <citation type="submission" date="2020-09" db="EMBL/GenBank/DDBJ databases">
        <authorList>
            <person name="Sun Q."/>
            <person name="Ohkuma M."/>
        </authorList>
    </citation>
    <scope>NUCLEOTIDE SEQUENCE</scope>
    <source>
        <strain evidence="2">JCM 4784</strain>
    </source>
</reference>
<dbReference type="AlphaFoldDB" id="A0A919A3V1"/>
<accession>A0A919A3V1</accession>
<dbReference type="Proteomes" id="UP000608024">
    <property type="component" value="Unassembled WGS sequence"/>
</dbReference>
<feature type="compositionally biased region" description="Basic residues" evidence="1">
    <location>
        <begin position="66"/>
        <end position="80"/>
    </location>
</feature>